<dbReference type="RefSeq" id="WP_075975392.1">
    <property type="nucleotide sequence ID" value="NZ_MKQR01000014.1"/>
</dbReference>
<organism evidence="1 2">
    <name type="scientific">Actinokineospora bangkokensis</name>
    <dbReference type="NCBI Taxonomy" id="1193682"/>
    <lineage>
        <taxon>Bacteria</taxon>
        <taxon>Bacillati</taxon>
        <taxon>Actinomycetota</taxon>
        <taxon>Actinomycetes</taxon>
        <taxon>Pseudonocardiales</taxon>
        <taxon>Pseudonocardiaceae</taxon>
        <taxon>Actinokineospora</taxon>
    </lineage>
</organism>
<dbReference type="InterPro" id="IPR008727">
    <property type="entry name" value="PAAR_motif"/>
</dbReference>
<evidence type="ECO:0000313" key="1">
    <source>
        <dbReference type="EMBL" id="OLR92876.1"/>
    </source>
</evidence>
<dbReference type="Pfam" id="PF05488">
    <property type="entry name" value="PAAR_motif"/>
    <property type="match status" value="1"/>
</dbReference>
<gene>
    <name evidence="1" type="ORF">BJP25_19315</name>
</gene>
<keyword evidence="2" id="KW-1185">Reference proteome</keyword>
<dbReference type="EMBL" id="MKQR01000014">
    <property type="protein sequence ID" value="OLR92876.1"/>
    <property type="molecule type" value="Genomic_DNA"/>
</dbReference>
<dbReference type="CDD" id="cd14740">
    <property type="entry name" value="PAAR_4"/>
    <property type="match status" value="1"/>
</dbReference>
<protein>
    <recommendedName>
        <fullName evidence="3">PAAR motif protein</fullName>
    </recommendedName>
</protein>
<name>A0A1Q9LLG3_9PSEU</name>
<sequence>MGAPAAKLGDQVLATDTHIVLVPSPGGPVPTPVPLPFTGKILGGCSANVLVEGKPAAVLGSTAQNLPPHVPPAPATFQVPPTDQATIVQGSATVLVNGKPAARAGDKAQTCNDPAPLPVGTVQATGTVLIGP</sequence>
<dbReference type="STRING" id="1193682.BJP25_19315"/>
<comment type="caution">
    <text evidence="1">The sequence shown here is derived from an EMBL/GenBank/DDBJ whole genome shotgun (WGS) entry which is preliminary data.</text>
</comment>
<dbReference type="Gene3D" id="2.60.200.60">
    <property type="match status" value="1"/>
</dbReference>
<dbReference type="AlphaFoldDB" id="A0A1Q9LLG3"/>
<dbReference type="OrthoDB" id="9807902at2"/>
<reference evidence="1 2" key="1">
    <citation type="submission" date="2016-10" db="EMBL/GenBank/DDBJ databases">
        <title>The Draft Genome Sequence of Actinokineospora bangkokensis 44EHWT reveals the biosynthetic pathway of antifungal compounds Thailandins with unusual extender unit butylmalonyl-CoA.</title>
        <authorList>
            <person name="Greule A."/>
            <person name="Intra B."/>
            <person name="Flemming S."/>
            <person name="Rommel M.G."/>
            <person name="Panbangred W."/>
            <person name="Bechthold A."/>
        </authorList>
    </citation>
    <scope>NUCLEOTIDE SEQUENCE [LARGE SCALE GENOMIC DNA]</scope>
    <source>
        <strain evidence="1 2">44EHW</strain>
    </source>
</reference>
<proteinExistence type="predicted"/>
<evidence type="ECO:0008006" key="3">
    <source>
        <dbReference type="Google" id="ProtNLM"/>
    </source>
</evidence>
<dbReference type="Proteomes" id="UP000186040">
    <property type="component" value="Unassembled WGS sequence"/>
</dbReference>
<accession>A0A1Q9LLG3</accession>
<evidence type="ECO:0000313" key="2">
    <source>
        <dbReference type="Proteomes" id="UP000186040"/>
    </source>
</evidence>